<sequence length="497" mass="52291">MGNVLRVFQPDVLFPMLIAMLFGIFVGGIPGLTATMAVALIIPITYYMSPLAALAMVVGVTFTSIFAGDIPATYLRIPGTPSSGAAVLDGHEMAKKGKGSLALSLDLFCSAIGGLIGVLILITVSSPLAKLALQFTNYEYFWLGIFGLSMSAVLSSGNVIKGLSSALLGVLISTIGIDITTGYPRFTFGNIELMGGIEFIPAMIGLFGISEVLKNIERGSSGLGVPTIKEKMGVPILEALKIIIKKPFVIIKSAIIGTFIGALPGAGADIGAWVAYGTEKKTSKKSKEFGTGIVDGVIAPTSANNAALGGTWIPALVFGIPGDSITAIVLGAFLMFGIQPGPLIFEQSGDIVTGLFTIAIIANIFLIFVGYLGIRAYSQILKMNTSIVMAIVVIFSMIGSYAIRNSFFDIYVMLLFGVIGYLFEKTNVPTPPMILGIILGPMIEDNLRVGLTKTGGDMTFFFTRPISLVFVILIALTFFGGPISKLIGKIFGGGKNK</sequence>
<dbReference type="AlphaFoldDB" id="A0A2K1PA65"/>
<feature type="transmembrane region" description="Helical" evidence="1">
    <location>
        <begin position="103"/>
        <end position="128"/>
    </location>
</feature>
<gene>
    <name evidence="3" type="ORF">X928_06875</name>
</gene>
<accession>A0A2K1PA65</accession>
<feature type="transmembrane region" description="Helical" evidence="1">
    <location>
        <begin position="466"/>
        <end position="487"/>
    </location>
</feature>
<feature type="transmembrane region" description="Helical" evidence="1">
    <location>
        <begin position="12"/>
        <end position="41"/>
    </location>
</feature>
<keyword evidence="1" id="KW-0472">Membrane</keyword>
<dbReference type="Proteomes" id="UP000236199">
    <property type="component" value="Unassembled WGS sequence"/>
</dbReference>
<dbReference type="OrthoDB" id="9781349at2"/>
<dbReference type="PANTHER" id="PTHR35342:SF5">
    <property type="entry name" value="TRICARBOXYLIC TRANSPORT PROTEIN"/>
    <property type="match status" value="1"/>
</dbReference>
<dbReference type="RefSeq" id="WP_103079031.1">
    <property type="nucleotide sequence ID" value="NZ_AZRM01000031.1"/>
</dbReference>
<feature type="transmembrane region" description="Helical" evidence="1">
    <location>
        <begin position="312"/>
        <end position="338"/>
    </location>
</feature>
<feature type="transmembrane region" description="Helical" evidence="1">
    <location>
        <begin position="140"/>
        <end position="160"/>
    </location>
</feature>
<keyword evidence="4" id="KW-1185">Reference proteome</keyword>
<name>A0A2K1PA65_9BACT</name>
<feature type="transmembrane region" description="Helical" evidence="1">
    <location>
        <begin position="254"/>
        <end position="276"/>
    </location>
</feature>
<feature type="domain" description="DUF112" evidence="2">
    <location>
        <begin position="13"/>
        <end position="435"/>
    </location>
</feature>
<evidence type="ECO:0000259" key="2">
    <source>
        <dbReference type="Pfam" id="PF01970"/>
    </source>
</evidence>
<feature type="transmembrane region" description="Helical" evidence="1">
    <location>
        <begin position="47"/>
        <end position="67"/>
    </location>
</feature>
<feature type="transmembrane region" description="Helical" evidence="1">
    <location>
        <begin position="380"/>
        <end position="399"/>
    </location>
</feature>
<dbReference type="PANTHER" id="PTHR35342">
    <property type="entry name" value="TRICARBOXYLIC TRANSPORT PROTEIN"/>
    <property type="match status" value="1"/>
</dbReference>
<feature type="transmembrane region" description="Helical" evidence="1">
    <location>
        <begin position="350"/>
        <end position="374"/>
    </location>
</feature>
<dbReference type="Pfam" id="PF01970">
    <property type="entry name" value="TctA"/>
    <property type="match status" value="1"/>
</dbReference>
<dbReference type="InterPro" id="IPR002823">
    <property type="entry name" value="DUF112_TM"/>
</dbReference>
<keyword evidence="1" id="KW-1133">Transmembrane helix</keyword>
<comment type="caution">
    <text evidence="3">The sequence shown here is derived from an EMBL/GenBank/DDBJ whole genome shotgun (WGS) entry which is preliminary data.</text>
</comment>
<protein>
    <recommendedName>
        <fullName evidence="2">DUF112 domain-containing protein</fullName>
    </recommendedName>
</protein>
<proteinExistence type="predicted"/>
<evidence type="ECO:0000256" key="1">
    <source>
        <dbReference type="SAM" id="Phobius"/>
    </source>
</evidence>
<keyword evidence="1" id="KW-0812">Transmembrane</keyword>
<evidence type="ECO:0000313" key="3">
    <source>
        <dbReference type="EMBL" id="PNR99586.1"/>
    </source>
</evidence>
<reference evidence="3 4" key="1">
    <citation type="submission" date="2013-12" db="EMBL/GenBank/DDBJ databases">
        <title>Comparative genomics of Petrotoga isolates.</title>
        <authorList>
            <person name="Nesbo C.L."/>
            <person name="Charchuk R."/>
            <person name="Chow K."/>
        </authorList>
    </citation>
    <scope>NUCLEOTIDE SEQUENCE [LARGE SCALE GENOMIC DNA]</scope>
    <source>
        <strain evidence="3 4">DSM 10691</strain>
    </source>
</reference>
<evidence type="ECO:0000313" key="4">
    <source>
        <dbReference type="Proteomes" id="UP000236199"/>
    </source>
</evidence>
<feature type="transmembrane region" description="Helical" evidence="1">
    <location>
        <begin position="167"/>
        <end position="187"/>
    </location>
</feature>
<dbReference type="EMBL" id="AZRM01000031">
    <property type="protein sequence ID" value="PNR99586.1"/>
    <property type="molecule type" value="Genomic_DNA"/>
</dbReference>
<organism evidence="3 4">
    <name type="scientific">Petrotoga miotherma DSM 10691</name>
    <dbReference type="NCBI Taxonomy" id="1434326"/>
    <lineage>
        <taxon>Bacteria</taxon>
        <taxon>Thermotogati</taxon>
        <taxon>Thermotogota</taxon>
        <taxon>Thermotogae</taxon>
        <taxon>Petrotogales</taxon>
        <taxon>Petrotogaceae</taxon>
        <taxon>Petrotoga</taxon>
    </lineage>
</organism>